<proteinExistence type="predicted"/>
<reference evidence="4" key="4">
    <citation type="journal article" date="2008" name="Nucleic Acids Res.">
        <title>The rice annotation project database (RAP-DB): 2008 update.</title>
        <authorList>
            <consortium name="The rice annotation project (RAP)"/>
        </authorList>
    </citation>
    <scope>GENOME REANNOTATION</scope>
    <source>
        <strain evidence="4">cv. Nipponbare</strain>
    </source>
</reference>
<accession>Q69IJ1</accession>
<feature type="region of interest" description="Disordered" evidence="1">
    <location>
        <begin position="54"/>
        <end position="73"/>
    </location>
</feature>
<feature type="compositionally biased region" description="Pro residues" evidence="1">
    <location>
        <begin position="252"/>
        <end position="262"/>
    </location>
</feature>
<dbReference type="EMBL" id="AP005056">
    <property type="protein sequence ID" value="BAD36021.1"/>
    <property type="molecule type" value="Genomic_DNA"/>
</dbReference>
<feature type="region of interest" description="Disordered" evidence="1">
    <location>
        <begin position="438"/>
        <end position="458"/>
    </location>
</feature>
<evidence type="ECO:0000313" key="4">
    <source>
        <dbReference type="Proteomes" id="UP000000763"/>
    </source>
</evidence>
<evidence type="ECO:0000256" key="1">
    <source>
        <dbReference type="SAM" id="MobiDB-lite"/>
    </source>
</evidence>
<evidence type="ECO:0000313" key="2">
    <source>
        <dbReference type="EMBL" id="BAD36021.1"/>
    </source>
</evidence>
<feature type="compositionally biased region" description="Pro residues" evidence="1">
    <location>
        <begin position="275"/>
        <end position="285"/>
    </location>
</feature>
<evidence type="ECO:0000313" key="3">
    <source>
        <dbReference type="EMBL" id="BAD36729.1"/>
    </source>
</evidence>
<reference evidence="4" key="3">
    <citation type="journal article" date="2005" name="Nature">
        <title>The map-based sequence of the rice genome.</title>
        <authorList>
            <consortium name="International rice genome sequencing project (IRGSP)"/>
            <person name="Matsumoto T."/>
            <person name="Wu J."/>
            <person name="Kanamori H."/>
            <person name="Katayose Y."/>
            <person name="Fujisawa M."/>
            <person name="Namiki N."/>
            <person name="Mizuno H."/>
            <person name="Yamamoto K."/>
            <person name="Antonio B.A."/>
            <person name="Baba T."/>
            <person name="Sakata K."/>
            <person name="Nagamura Y."/>
            <person name="Aoki H."/>
            <person name="Arikawa K."/>
            <person name="Arita K."/>
            <person name="Bito T."/>
            <person name="Chiden Y."/>
            <person name="Fujitsuka N."/>
            <person name="Fukunaka R."/>
            <person name="Hamada M."/>
            <person name="Harada C."/>
            <person name="Hayashi A."/>
            <person name="Hijishita S."/>
            <person name="Honda M."/>
            <person name="Hosokawa S."/>
            <person name="Ichikawa Y."/>
            <person name="Idonuma A."/>
            <person name="Iijima M."/>
            <person name="Ikeda M."/>
            <person name="Ikeno M."/>
            <person name="Ito K."/>
            <person name="Ito S."/>
            <person name="Ito T."/>
            <person name="Ito Y."/>
            <person name="Ito Y."/>
            <person name="Iwabuchi A."/>
            <person name="Kamiya K."/>
            <person name="Karasawa W."/>
            <person name="Kurita K."/>
            <person name="Katagiri S."/>
            <person name="Kikuta A."/>
            <person name="Kobayashi H."/>
            <person name="Kobayashi N."/>
            <person name="Machita K."/>
            <person name="Maehara T."/>
            <person name="Masukawa M."/>
            <person name="Mizubayashi T."/>
            <person name="Mukai Y."/>
            <person name="Nagasaki H."/>
            <person name="Nagata Y."/>
            <person name="Naito S."/>
            <person name="Nakashima M."/>
            <person name="Nakama Y."/>
            <person name="Nakamichi Y."/>
            <person name="Nakamura M."/>
            <person name="Meguro A."/>
            <person name="Negishi M."/>
            <person name="Ohta I."/>
            <person name="Ohta T."/>
            <person name="Okamoto M."/>
            <person name="Ono N."/>
            <person name="Saji S."/>
            <person name="Sakaguchi M."/>
            <person name="Sakai K."/>
            <person name="Shibata M."/>
            <person name="Shimokawa T."/>
            <person name="Song J."/>
            <person name="Takazaki Y."/>
            <person name="Terasawa K."/>
            <person name="Tsugane M."/>
            <person name="Tsuji K."/>
            <person name="Ueda S."/>
            <person name="Waki K."/>
            <person name="Yamagata H."/>
            <person name="Yamamoto M."/>
            <person name="Yamamoto S."/>
            <person name="Yamane H."/>
            <person name="Yoshiki S."/>
            <person name="Yoshihara R."/>
            <person name="Yukawa K."/>
            <person name="Zhong H."/>
            <person name="Yano M."/>
            <person name="Yuan Q."/>
            <person name="Ouyang S."/>
            <person name="Liu J."/>
            <person name="Jones K.M."/>
            <person name="Gansberger K."/>
            <person name="Moffat K."/>
            <person name="Hill J."/>
            <person name="Bera J."/>
            <person name="Fadrosh D."/>
            <person name="Jin S."/>
            <person name="Johri S."/>
            <person name="Kim M."/>
            <person name="Overton L."/>
            <person name="Reardon M."/>
            <person name="Tsitrin T."/>
            <person name="Vuong H."/>
            <person name="Weaver B."/>
            <person name="Ciecko A."/>
            <person name="Tallon L."/>
            <person name="Jackson J."/>
            <person name="Pai G."/>
            <person name="Aken S.V."/>
            <person name="Utterback T."/>
            <person name="Reidmuller S."/>
            <person name="Feldblyum T."/>
            <person name="Hsiao J."/>
            <person name="Zismann V."/>
            <person name="Iobst S."/>
            <person name="de Vazeille A.R."/>
            <person name="Buell C.R."/>
            <person name="Ying K."/>
            <person name="Li Y."/>
            <person name="Lu T."/>
            <person name="Huang Y."/>
            <person name="Zhao Q."/>
            <person name="Feng Q."/>
            <person name="Zhang L."/>
            <person name="Zhu J."/>
            <person name="Weng Q."/>
            <person name="Mu J."/>
            <person name="Lu Y."/>
            <person name="Fan D."/>
            <person name="Liu Y."/>
            <person name="Guan J."/>
            <person name="Zhang Y."/>
            <person name="Yu S."/>
            <person name="Liu X."/>
            <person name="Zhang Y."/>
            <person name="Hong G."/>
            <person name="Han B."/>
            <person name="Choisne N."/>
            <person name="Demange N."/>
            <person name="Orjeda G."/>
            <person name="Samain S."/>
            <person name="Cattolico L."/>
            <person name="Pelletier E."/>
            <person name="Couloux A."/>
            <person name="Segurens B."/>
            <person name="Wincker P."/>
            <person name="D'Hont A."/>
            <person name="Scarpelli C."/>
            <person name="Weissenbach J."/>
            <person name="Salanoubat M."/>
            <person name="Quetier F."/>
            <person name="Yu Y."/>
            <person name="Kim H.R."/>
            <person name="Rambo T."/>
            <person name="Currie J."/>
            <person name="Collura K."/>
            <person name="Luo M."/>
            <person name="Yang T."/>
            <person name="Ammiraju J.S.S."/>
            <person name="Engler F."/>
            <person name="Soderlund C."/>
            <person name="Wing R.A."/>
            <person name="Palmer L.E."/>
            <person name="de la Bastide M."/>
            <person name="Spiegel L."/>
            <person name="Nascimento L."/>
            <person name="Zutavern T."/>
            <person name="O'Shaughnessy A."/>
            <person name="Dike S."/>
            <person name="Dedhia N."/>
            <person name="Preston R."/>
            <person name="Balija V."/>
            <person name="McCombie W.R."/>
            <person name="Chow T."/>
            <person name="Chen H."/>
            <person name="Chung M."/>
            <person name="Chen C."/>
            <person name="Shaw J."/>
            <person name="Wu H."/>
            <person name="Hsiao K."/>
            <person name="Chao Y."/>
            <person name="Chu M."/>
            <person name="Cheng C."/>
            <person name="Hour A."/>
            <person name="Lee P."/>
            <person name="Lin S."/>
            <person name="Lin Y."/>
            <person name="Liou J."/>
            <person name="Liu S."/>
            <person name="Hsing Y."/>
            <person name="Raghuvanshi S."/>
            <person name="Mohanty A."/>
            <person name="Bharti A.K."/>
            <person name="Gaur A."/>
            <person name="Gupta V."/>
            <person name="Kumar D."/>
            <person name="Ravi V."/>
            <person name="Vij S."/>
            <person name="Kapur A."/>
            <person name="Khurana P."/>
            <person name="Khurana P."/>
            <person name="Khurana J.P."/>
            <person name="Tyagi A.K."/>
            <person name="Gaikwad K."/>
            <person name="Singh A."/>
            <person name="Dalal V."/>
            <person name="Srivastava S."/>
            <person name="Dixit A."/>
            <person name="Pal A.K."/>
            <person name="Ghazi I.A."/>
            <person name="Yadav M."/>
            <person name="Pandit A."/>
            <person name="Bhargava A."/>
            <person name="Sureshbabu K."/>
            <person name="Batra K."/>
            <person name="Sharma T.R."/>
            <person name="Mohapatra T."/>
            <person name="Singh N.K."/>
            <person name="Messing J."/>
            <person name="Nelson A.B."/>
            <person name="Fuks G."/>
            <person name="Kavchok S."/>
            <person name="Keizer G."/>
            <person name="Linton E."/>
            <person name="Llaca V."/>
            <person name="Song R."/>
            <person name="Tanyolac B."/>
            <person name="Young S."/>
            <person name="Ho-Il K."/>
            <person name="Hahn J.H."/>
            <person name="Sangsakoo G."/>
            <person name="Vanavichit A."/>
            <person name="de Mattos Luiz.A.T."/>
            <person name="Zimmer P.D."/>
            <person name="Malone G."/>
            <person name="Dellagostin O."/>
            <person name="de Oliveira A.C."/>
            <person name="Bevan M."/>
            <person name="Bancroft I."/>
            <person name="Minx P."/>
            <person name="Cordum H."/>
            <person name="Wilson R."/>
            <person name="Cheng Z."/>
            <person name="Jin W."/>
            <person name="Jiang J."/>
            <person name="Leong S.A."/>
            <person name="Iwama H."/>
            <person name="Gojobori T."/>
            <person name="Itoh T."/>
            <person name="Niimura Y."/>
            <person name="Fujii Y."/>
            <person name="Habara T."/>
            <person name="Sakai H."/>
            <person name="Sato Y."/>
            <person name="Wilson G."/>
            <person name="Kumar K."/>
            <person name="McCouch S."/>
            <person name="Juretic N."/>
            <person name="Hoen D."/>
            <person name="Wright S."/>
            <person name="Bruskiewich R."/>
            <person name="Bureau T."/>
            <person name="Miyao A."/>
            <person name="Hirochika H."/>
            <person name="Nishikawa T."/>
            <person name="Kadowaki K."/>
            <person name="Sugiura M."/>
            <person name="Burr B."/>
            <person name="Sasaki T."/>
        </authorList>
    </citation>
    <scope>NUCLEOTIDE SEQUENCE [LARGE SCALE GENOMIC DNA]</scope>
    <source>
        <strain evidence="4">cv. Nipponbare</strain>
    </source>
</reference>
<reference evidence="3" key="2">
    <citation type="submission" date="2004-07" db="EMBL/GenBank/DDBJ databases">
        <title>Oryza sativa nipponbare(GA3) genomic DNA, chromosome 2, BAC clone:OSJNBa0032L17.</title>
        <authorList>
            <person name="Sasaki T."/>
            <person name="Matsumoto T."/>
            <person name="Fujisawa M."/>
        </authorList>
    </citation>
    <scope>NUCLEOTIDE SEQUENCE</scope>
</reference>
<feature type="region of interest" description="Disordered" evidence="1">
    <location>
        <begin position="181"/>
        <end position="200"/>
    </location>
</feature>
<dbReference type="EMBL" id="AP007227">
    <property type="protein sequence ID" value="BAD36729.1"/>
    <property type="molecule type" value="Genomic_DNA"/>
</dbReference>
<dbReference type="Proteomes" id="UP000000763">
    <property type="component" value="Chromosome 2"/>
</dbReference>
<feature type="compositionally biased region" description="Basic residues" evidence="1">
    <location>
        <begin position="290"/>
        <end position="309"/>
    </location>
</feature>
<gene>
    <name evidence="3" type="ORF">OSJNBa0032L17.26</name>
    <name evidence="2" type="ORF">P0689B12.3</name>
</gene>
<name>Q69IJ1_ORYSJ</name>
<reference evidence="2" key="1">
    <citation type="submission" date="2002-04" db="EMBL/GenBank/DDBJ databases">
        <title>Oryza sativa nipponbare(GA3) genomic DNA, chromosome 2, PAC clone:P0689B12.</title>
        <authorList>
            <person name="Sasaki T."/>
            <person name="Matsumoto T."/>
            <person name="Yamamoto K."/>
        </authorList>
    </citation>
    <scope>NUCLEOTIDE SEQUENCE</scope>
</reference>
<feature type="compositionally biased region" description="Polar residues" evidence="1">
    <location>
        <begin position="59"/>
        <end position="68"/>
    </location>
</feature>
<feature type="region of interest" description="Disordered" evidence="1">
    <location>
        <begin position="1"/>
        <end position="48"/>
    </location>
</feature>
<feature type="region of interest" description="Disordered" evidence="1">
    <location>
        <begin position="232"/>
        <end position="312"/>
    </location>
</feature>
<dbReference type="AlphaFoldDB" id="Q69IJ1"/>
<organism evidence="3 4">
    <name type="scientific">Oryza sativa subsp. japonica</name>
    <name type="common">Rice</name>
    <dbReference type="NCBI Taxonomy" id="39947"/>
    <lineage>
        <taxon>Eukaryota</taxon>
        <taxon>Viridiplantae</taxon>
        <taxon>Streptophyta</taxon>
        <taxon>Embryophyta</taxon>
        <taxon>Tracheophyta</taxon>
        <taxon>Spermatophyta</taxon>
        <taxon>Magnoliopsida</taxon>
        <taxon>Liliopsida</taxon>
        <taxon>Poales</taxon>
        <taxon>Poaceae</taxon>
        <taxon>BOP clade</taxon>
        <taxon>Oryzoideae</taxon>
        <taxon>Oryzeae</taxon>
        <taxon>Oryzinae</taxon>
        <taxon>Oryza</taxon>
        <taxon>Oryza sativa</taxon>
    </lineage>
</organism>
<sequence length="458" mass="50543">MAADSVGPQAGAEEMVSMSALGRKRRKGEAASKLNEPTRDRGRRGVSLAWIERKARSGYGNSSPQGQEKGSKFQHDSIKFDFRTTQKDADIPKLNSISEENVVNKIVEIQIIQQETKDKLYLKHNSSGICNTKSAYKETFGGRLLREALPSSQRLNFRINDISPDCCRSEAMLDTYARYSSQQKTQDLQQDNESTRRMNSSTIFLTDNKTIANSMKKRNFEADPRHVSLGLLLRAPPSPSSSHHDSTAGILAPPPTMPPPPASWRCRPQRRRPSLRPPTTPPPRTSWPRRPPRRRPPRRSPPRHHRRHPGAVARRAAALPFLCSPCLHRRRPGVIAHSAATLPVICSAAALPVARSASALPVLCPPRLHRRRIGAVARSAAALPILCQPHLHRRRPGFVARSTAASSNRPPPLHFRCPSASIPITVVPGATATVVPSAAVTGRPPPARSWPSLMTTRR</sequence>
<protein>
    <submittedName>
        <fullName evidence="3">Uncharacterized protein</fullName>
    </submittedName>
</protein>